<sequence>MIEIKVDEGELKSLYLSEIQKRLDRIEFESMLMDSKQLCKMLSLSWPTVEKEFIRDPNFPKIRLGTKWLFNRSEVQQYINHWSIEIRKRGAKV</sequence>
<dbReference type="AlphaFoldDB" id="A0A5D4S6Q2"/>
<reference evidence="2 3" key="1">
    <citation type="submission" date="2019-08" db="EMBL/GenBank/DDBJ databases">
        <title>Bacillus genomes from the desert of Cuatro Cienegas, Coahuila.</title>
        <authorList>
            <person name="Olmedo-Alvarez G."/>
        </authorList>
    </citation>
    <scope>NUCLEOTIDE SEQUENCE [LARGE SCALE GENOMIC DNA]</scope>
    <source>
        <strain evidence="2 3">CH37_1T</strain>
    </source>
</reference>
<accession>A0A5D4S6Q2</accession>
<gene>
    <name evidence="2" type="ORF">FZD47_23980</name>
</gene>
<dbReference type="Pfam" id="PF12728">
    <property type="entry name" value="HTH_17"/>
    <property type="match status" value="1"/>
</dbReference>
<evidence type="ECO:0000313" key="2">
    <source>
        <dbReference type="EMBL" id="TYS57898.1"/>
    </source>
</evidence>
<protein>
    <submittedName>
        <fullName evidence="2">Helix-turn-helix domain-containing protein</fullName>
    </submittedName>
</protein>
<comment type="caution">
    <text evidence="2">The sequence shown here is derived from an EMBL/GenBank/DDBJ whole genome shotgun (WGS) entry which is preliminary data.</text>
</comment>
<dbReference type="InterPro" id="IPR041657">
    <property type="entry name" value="HTH_17"/>
</dbReference>
<dbReference type="Proteomes" id="UP000323732">
    <property type="component" value="Unassembled WGS sequence"/>
</dbReference>
<evidence type="ECO:0000259" key="1">
    <source>
        <dbReference type="Pfam" id="PF12728"/>
    </source>
</evidence>
<dbReference type="EMBL" id="VTES01000011">
    <property type="protein sequence ID" value="TYS57898.1"/>
    <property type="molecule type" value="Genomic_DNA"/>
</dbReference>
<evidence type="ECO:0000313" key="3">
    <source>
        <dbReference type="Proteomes" id="UP000323732"/>
    </source>
</evidence>
<proteinExistence type="predicted"/>
<organism evidence="2 3">
    <name type="scientific">Bacillus infantis</name>
    <dbReference type="NCBI Taxonomy" id="324767"/>
    <lineage>
        <taxon>Bacteria</taxon>
        <taxon>Bacillati</taxon>
        <taxon>Bacillota</taxon>
        <taxon>Bacilli</taxon>
        <taxon>Bacillales</taxon>
        <taxon>Bacillaceae</taxon>
        <taxon>Bacillus</taxon>
    </lineage>
</organism>
<name>A0A5D4S6Q2_9BACI</name>
<feature type="domain" description="Helix-turn-helix" evidence="1">
    <location>
        <begin position="32"/>
        <end position="80"/>
    </location>
</feature>
<dbReference type="RefSeq" id="WP_148951031.1">
    <property type="nucleotide sequence ID" value="NZ_VTES01000011.1"/>
</dbReference>